<dbReference type="EMBL" id="MN850628">
    <property type="protein sequence ID" value="QHZ59667.1"/>
    <property type="molecule type" value="Genomic_DNA"/>
</dbReference>
<evidence type="ECO:0000313" key="2">
    <source>
        <dbReference type="Proteomes" id="UP000467210"/>
    </source>
</evidence>
<reference evidence="2" key="1">
    <citation type="submission" date="2019-12" db="EMBL/GenBank/DDBJ databases">
        <authorList>
            <person name="Olsen N.S."/>
            <person name="Junco L.M.F."/>
            <person name="Kot W."/>
            <person name="Hansen L.H."/>
        </authorList>
    </citation>
    <scope>NUCLEOTIDE SEQUENCE [LARGE SCALE GENOMIC DNA]</scope>
</reference>
<protein>
    <submittedName>
        <fullName evidence="1">Putative DNA polymerase 1</fullName>
    </submittedName>
</protein>
<name>A0A6C0R1R0_9CAUD</name>
<gene>
    <name evidence="1" type="ORF">bob_58</name>
</gene>
<accession>A0A6C0R1R0</accession>
<organism evidence="1 2">
    <name type="scientific">Escherichia phage bob</name>
    <dbReference type="NCBI Taxonomy" id="2696386"/>
    <lineage>
        <taxon>Viruses</taxon>
        <taxon>Duplodnaviria</taxon>
        <taxon>Heunggongvirae</taxon>
        <taxon>Uroviricota</taxon>
        <taxon>Caudoviricetes</taxon>
        <taxon>Dhillonvirus</taxon>
        <taxon>Dhillonvirus bob</taxon>
    </lineage>
</organism>
<proteinExistence type="predicted"/>
<dbReference type="Proteomes" id="UP000467210">
    <property type="component" value="Segment"/>
</dbReference>
<keyword evidence="2" id="KW-1185">Reference proteome</keyword>
<sequence>MDCERRGDITQDWQEVIACQFTTKSLPGFFLQFFLMRLHRFDRGVRQINVNVEAAVVNQLVDEQDFIFLLSITPVRYAPVDFTHGNNIQRGIAQEFGPFFGVRLACVAADFVGLRGGLTESFNQRLACLIFRVLCVNAQHLALHI</sequence>
<evidence type="ECO:0000313" key="1">
    <source>
        <dbReference type="EMBL" id="QHZ59667.1"/>
    </source>
</evidence>